<reference evidence="1 2" key="2">
    <citation type="submission" date="2016-08" db="EMBL/GenBank/DDBJ databases">
        <title>Pervasive Adenine N6-methylation of Active Genes in Fungi.</title>
        <authorList>
            <consortium name="DOE Joint Genome Institute"/>
            <person name="Mondo S.J."/>
            <person name="Dannebaum R.O."/>
            <person name="Kuo R.C."/>
            <person name="Labutti K."/>
            <person name="Haridas S."/>
            <person name="Kuo A."/>
            <person name="Salamov A."/>
            <person name="Ahrendt S.R."/>
            <person name="Lipzen A."/>
            <person name="Sullivan W."/>
            <person name="Andreopoulos W.B."/>
            <person name="Clum A."/>
            <person name="Lindquist E."/>
            <person name="Daum C."/>
            <person name="Ramamoorthy G.K."/>
            <person name="Gryganskyi A."/>
            <person name="Culley D."/>
            <person name="Magnuson J.K."/>
            <person name="James T.Y."/>
            <person name="O'Malley M.A."/>
            <person name="Stajich J.E."/>
            <person name="Spatafora J.W."/>
            <person name="Visel A."/>
            <person name="Grigoriev I.V."/>
        </authorList>
    </citation>
    <scope>NUCLEOTIDE SEQUENCE [LARGE SCALE GENOMIC DNA]</scope>
    <source>
        <strain evidence="2">finn</strain>
    </source>
</reference>
<reference evidence="1 2" key="1">
    <citation type="submission" date="2016-08" db="EMBL/GenBank/DDBJ databases">
        <title>Genomes of anaerobic fungi encode conserved fungal cellulosomes for biomass hydrolysis.</title>
        <authorList>
            <consortium name="DOE Joint Genome Institute"/>
            <person name="Haitjema C.H."/>
            <person name="Gilmore S.P."/>
            <person name="Henske J.K."/>
            <person name="Solomon K.V."/>
            <person name="De Groot R."/>
            <person name="Kuo A."/>
            <person name="Mondo S.J."/>
            <person name="Salamov A.A."/>
            <person name="Labutti K."/>
            <person name="Zhao Z."/>
            <person name="Chiniquy J."/>
            <person name="Barry K."/>
            <person name="Brewer H.M."/>
            <person name="Purvine S.O."/>
            <person name="Wright A.T."/>
            <person name="Boxma B."/>
            <person name="Van Alen T."/>
            <person name="Hackstein J.H."/>
            <person name="Baker S.E."/>
            <person name="Grigoriev I.V."/>
            <person name="O'Malley M.A."/>
        </authorList>
    </citation>
    <scope>NUCLEOTIDE SEQUENCE [LARGE SCALE GENOMIC DNA]</scope>
    <source>
        <strain evidence="2">finn</strain>
    </source>
</reference>
<dbReference type="EMBL" id="MCFH01000029">
    <property type="protein sequence ID" value="ORX47896.1"/>
    <property type="molecule type" value="Genomic_DNA"/>
</dbReference>
<organism evidence="1 2">
    <name type="scientific">Piromyces finnis</name>
    <dbReference type="NCBI Taxonomy" id="1754191"/>
    <lineage>
        <taxon>Eukaryota</taxon>
        <taxon>Fungi</taxon>
        <taxon>Fungi incertae sedis</taxon>
        <taxon>Chytridiomycota</taxon>
        <taxon>Chytridiomycota incertae sedis</taxon>
        <taxon>Neocallimastigomycetes</taxon>
        <taxon>Neocallimastigales</taxon>
        <taxon>Neocallimastigaceae</taxon>
        <taxon>Piromyces</taxon>
    </lineage>
</organism>
<dbReference type="AlphaFoldDB" id="A0A1Y1V5R3"/>
<evidence type="ECO:0000313" key="1">
    <source>
        <dbReference type="EMBL" id="ORX47896.1"/>
    </source>
</evidence>
<evidence type="ECO:0000313" key="2">
    <source>
        <dbReference type="Proteomes" id="UP000193719"/>
    </source>
</evidence>
<evidence type="ECO:0008006" key="3">
    <source>
        <dbReference type="Google" id="ProtNLM"/>
    </source>
</evidence>
<name>A0A1Y1V5R3_9FUNG</name>
<proteinExistence type="predicted"/>
<dbReference type="Proteomes" id="UP000193719">
    <property type="component" value="Unassembled WGS sequence"/>
</dbReference>
<protein>
    <recommendedName>
        <fullName evidence="3">Right handed beta helix domain-containing protein</fullName>
    </recommendedName>
</protein>
<dbReference type="OrthoDB" id="10575184at2759"/>
<sequence length="323" mass="37345">MKNIIETINSKLLTSDVNVIVNDGTYKIPTEGKNHIQVYNTLVFNGKKNSIFDFQYSMKSQFYVHFSAGGGNTEKKLIFNNITFYNFNNFGNDNSNIMSFETENTSDRYTAEFNNCTFLNNKGINANVKVSCIFQIYHYNSYYNLVNVPDCFNIQFKDCHFESNRMIGELYNGRVTFDNCYFTNIYGDKIYPNSFIYSSALNNSIDFINSKLIDNIVQLNKPFFSVFRTSLRIENTIFKNCHSYGSYLFEIRSNALNIEDAPSLIINNSTFNDISTLVEGDRNVLYIKNSRFHNITSLASMPIILNSYISEIFIENTEFKDIT</sequence>
<accession>A0A1Y1V5R3</accession>
<gene>
    <name evidence="1" type="ORF">BCR36DRAFT_294501</name>
</gene>
<comment type="caution">
    <text evidence="1">The sequence shown here is derived from an EMBL/GenBank/DDBJ whole genome shotgun (WGS) entry which is preliminary data.</text>
</comment>
<keyword evidence="2" id="KW-1185">Reference proteome</keyword>